<name>A0ABT6J4P6_9GAMM</name>
<evidence type="ECO:0000313" key="1">
    <source>
        <dbReference type="EMBL" id="MDH5821774.1"/>
    </source>
</evidence>
<comment type="caution">
    <text evidence="1">The sequence shown here is derived from an EMBL/GenBank/DDBJ whole genome shotgun (WGS) entry which is preliminary data.</text>
</comment>
<evidence type="ECO:0000313" key="2">
    <source>
        <dbReference type="Proteomes" id="UP001156940"/>
    </source>
</evidence>
<dbReference type="Proteomes" id="UP001156940">
    <property type="component" value="Unassembled WGS sequence"/>
</dbReference>
<proteinExistence type="predicted"/>
<dbReference type="EMBL" id="JARXRM010000010">
    <property type="protein sequence ID" value="MDH5821774.1"/>
    <property type="molecule type" value="Genomic_DNA"/>
</dbReference>
<keyword evidence="2" id="KW-1185">Reference proteome</keyword>
<sequence length="621" mass="69808">MQMATSSDGLSPEEVGRLEQDLPKLADFGPAMLVPFVGYKLSSARVAWINDRWFLERGFDTGDPVVSRKICSWLIEEFAYVSACGTSALPKGTGGAARILYADRYGSTDGMSPHGGSGRVATMGSFQAKGIGVTPLVGEAATHGHAHGCCSVAEAMREAIYAELAFQEFPHGAIPTIGIIDTGLFYTSQNTRELFDLEVRRGISIRPAALRLAHMERAPMFHRGKCGFLNIQAADSQRARAVVTRFNPGNVQPPPFDRLPGLRELLQRVVKQIAFGQAHRFFNGGFFSSNISVCGALLDFGNAHLMRDWSRARVLPHAPGFGDEMLTIARLAQSLCFFSDKYCGRPIHQGKHLEMFHELANVHAQERRSEWRRIWGLPEASCQLNSTLIELTEARFQSEQQRQVTYELGEGSPASKETSHSASMYEDILRASNFGIGGQFDTWQRMPTSIRMSVEGRCLDVPWAHVATALRYLKPRIEVDRGRLLDELFYSFGRRETSRETVTRYINRKINVARRHWRRLPTEFIVVASTYSNGSSALQCRHVLTRALWLWFEGPAALDYLVLFDSRLRRSDISHLEHDLEQDIWHASIPVQESQINYKECQQFRIGKATVSIPAMTVRYC</sequence>
<organism evidence="1 2">
    <name type="scientific">Luteimonas endophytica</name>
    <dbReference type="NCBI Taxonomy" id="3042023"/>
    <lineage>
        <taxon>Bacteria</taxon>
        <taxon>Pseudomonadati</taxon>
        <taxon>Pseudomonadota</taxon>
        <taxon>Gammaproteobacteria</taxon>
        <taxon>Lysobacterales</taxon>
        <taxon>Lysobacteraceae</taxon>
        <taxon>Luteimonas</taxon>
    </lineage>
</organism>
<reference evidence="1 2" key="1">
    <citation type="submission" date="2023-04" db="EMBL/GenBank/DDBJ databases">
        <title>Luteimonas endophyticus RD2P54.</title>
        <authorList>
            <person name="Sun J.-Q."/>
        </authorList>
    </citation>
    <scope>NUCLEOTIDE SEQUENCE [LARGE SCALE GENOMIC DNA]</scope>
    <source>
        <strain evidence="1 2">RD2P54</strain>
    </source>
</reference>
<gene>
    <name evidence="1" type="ORF">QFW77_02025</name>
</gene>
<accession>A0ABT6J4P6</accession>
<protein>
    <submittedName>
        <fullName evidence="1">Uncharacterized protein</fullName>
    </submittedName>
</protein>
<dbReference type="RefSeq" id="WP_280572542.1">
    <property type="nucleotide sequence ID" value="NZ_JARXRM010000010.1"/>
</dbReference>